<sequence>MKHLLPFVILMSLGCMQGPGTQAQLDPYAALPGQWGWEGSDDCKVSPEHIVFSEDRRQIRLTHAPAKEDGTRELLREVTYQVLHPIPNGLSLAMGGEARLDASGKPVTWDLILLDHDQYCWHRNDWRPTACTKSVRRCGRQGP</sequence>
<name>A0A4V5ZPZ1_9GAMM</name>
<dbReference type="Proteomes" id="UP000308707">
    <property type="component" value="Unassembled WGS sequence"/>
</dbReference>
<dbReference type="AlphaFoldDB" id="A0A4V5ZPZ1"/>
<dbReference type="RefSeq" id="WP_137267104.1">
    <property type="nucleotide sequence ID" value="NZ_SZUA01000002.1"/>
</dbReference>
<evidence type="ECO:0000313" key="1">
    <source>
        <dbReference type="EMBL" id="TKR30673.1"/>
    </source>
</evidence>
<dbReference type="PROSITE" id="PS51257">
    <property type="entry name" value="PROKAR_LIPOPROTEIN"/>
    <property type="match status" value="1"/>
</dbReference>
<comment type="caution">
    <text evidence="1">The sequence shown here is derived from an EMBL/GenBank/DDBJ whole genome shotgun (WGS) entry which is preliminary data.</text>
</comment>
<organism evidence="1 2">
    <name type="scientific">Luteimonas gilva</name>
    <dbReference type="NCBI Taxonomy" id="2572684"/>
    <lineage>
        <taxon>Bacteria</taxon>
        <taxon>Pseudomonadati</taxon>
        <taxon>Pseudomonadota</taxon>
        <taxon>Gammaproteobacteria</taxon>
        <taxon>Lysobacterales</taxon>
        <taxon>Lysobacteraceae</taxon>
        <taxon>Luteimonas</taxon>
    </lineage>
</organism>
<evidence type="ECO:0000313" key="2">
    <source>
        <dbReference type="Proteomes" id="UP000308707"/>
    </source>
</evidence>
<dbReference type="OrthoDB" id="7857395at2"/>
<gene>
    <name evidence="1" type="ORF">FCE95_11235</name>
</gene>
<proteinExistence type="predicted"/>
<dbReference type="EMBL" id="SZUA01000002">
    <property type="protein sequence ID" value="TKR30673.1"/>
    <property type="molecule type" value="Genomic_DNA"/>
</dbReference>
<evidence type="ECO:0008006" key="3">
    <source>
        <dbReference type="Google" id="ProtNLM"/>
    </source>
</evidence>
<protein>
    <recommendedName>
        <fullName evidence="3">Lipoprotein</fullName>
    </recommendedName>
</protein>
<keyword evidence="2" id="KW-1185">Reference proteome</keyword>
<reference evidence="1 2" key="1">
    <citation type="submission" date="2019-04" db="EMBL/GenBank/DDBJ databases">
        <title>Reference strain of H23.</title>
        <authorList>
            <person name="Luo X."/>
        </authorList>
    </citation>
    <scope>NUCLEOTIDE SEQUENCE [LARGE SCALE GENOMIC DNA]</scope>
    <source>
        <strain evidence="1 2">H23</strain>
    </source>
</reference>
<accession>A0A4V5ZPZ1</accession>